<dbReference type="EMBL" id="CP101185">
    <property type="protein sequence ID" value="UYV97371.1"/>
    <property type="molecule type" value="Genomic_DNA"/>
</dbReference>
<name>A0AAX3EH10_PAEUR</name>
<organism evidence="2 3">
    <name type="scientific">Paenarthrobacter ureafaciens</name>
    <dbReference type="NCBI Taxonomy" id="37931"/>
    <lineage>
        <taxon>Bacteria</taxon>
        <taxon>Bacillati</taxon>
        <taxon>Actinomycetota</taxon>
        <taxon>Actinomycetes</taxon>
        <taxon>Micrococcales</taxon>
        <taxon>Micrococcaceae</taxon>
        <taxon>Paenarthrobacter</taxon>
    </lineage>
</organism>
<accession>A0AAX3EH10</accession>
<sequence>MADAAPVGAGSAPQPTPPAQDGYLKIRGGIGGISFQLEELLSGVAVMDGLVQQLIGIEDETQRIQEALEPYLYDSLATGSAAVDAVAAGRQHVGRVRRQLVEVSADVRASARDYEAAEERQARPHFVGVDEFTWSWPLGRDVTEEIVNRVVPEGHTARESVRETLNPEVFPGLQPRTVGIEPVSQETLSVDPSMAWALRRIQEIHARGDGEIEVIRTDNGGAPSWMVMIPGTEPEQENMGGSNPLDEAGIAEAIGYDSQYVVPAIAEALREAGASRGDHVVAVGHSQGGVHAMNLSQNKAFLAEFDLKYVLTAGSPTGEIIPEPGITVLHFEHAQDWVPGSEGKANPETRDRTTVTLTKPVGVPEGEDPGLGPGHDLDNYAEGAELAAASQDPSLVASTAVFAGAVGSGAGAAVSRFKLVRAPAPVAVPAPDGRSALRIPHLPESRSGSGPR</sequence>
<protein>
    <recommendedName>
        <fullName evidence="4">Alpha/beta hydrolase</fullName>
    </recommendedName>
</protein>
<gene>
    <name evidence="2" type="ORF">NL394_20445</name>
</gene>
<feature type="region of interest" description="Disordered" evidence="1">
    <location>
        <begin position="359"/>
        <end position="379"/>
    </location>
</feature>
<dbReference type="AlphaFoldDB" id="A0AAX3EH10"/>
<dbReference type="Proteomes" id="UP001163293">
    <property type="component" value="Chromosome"/>
</dbReference>
<evidence type="ECO:0008006" key="4">
    <source>
        <dbReference type="Google" id="ProtNLM"/>
    </source>
</evidence>
<evidence type="ECO:0000256" key="1">
    <source>
        <dbReference type="SAM" id="MobiDB-lite"/>
    </source>
</evidence>
<proteinExistence type="predicted"/>
<keyword evidence="3" id="KW-1185">Reference proteome</keyword>
<dbReference type="RefSeq" id="WP_062098450.1">
    <property type="nucleotide sequence ID" value="NZ_CP043010.1"/>
</dbReference>
<reference evidence="2" key="1">
    <citation type="submission" date="2022-07" db="EMBL/GenBank/DDBJ databases">
        <authorList>
            <person name="Wu T."/>
        </authorList>
    </citation>
    <scope>NUCLEOTIDE SEQUENCE</scope>
    <source>
        <strain evidence="2">SD-1</strain>
    </source>
</reference>
<feature type="region of interest" description="Disordered" evidence="1">
    <location>
        <begin position="428"/>
        <end position="452"/>
    </location>
</feature>
<dbReference type="SUPFAM" id="SSF53474">
    <property type="entry name" value="alpha/beta-Hydrolases"/>
    <property type="match status" value="1"/>
</dbReference>
<dbReference type="InterPro" id="IPR029058">
    <property type="entry name" value="AB_hydrolase_fold"/>
</dbReference>
<feature type="region of interest" description="Disordered" evidence="1">
    <location>
        <begin position="1"/>
        <end position="20"/>
    </location>
</feature>
<evidence type="ECO:0000313" key="3">
    <source>
        <dbReference type="Proteomes" id="UP001163293"/>
    </source>
</evidence>
<evidence type="ECO:0000313" key="2">
    <source>
        <dbReference type="EMBL" id="UYV97371.1"/>
    </source>
</evidence>